<sequence length="91" mass="10203">MKVKGEHESLQQKTISSFQGFQGETFPRNLAVRSFSVLCYTPRISPFREKCVFSSIGNQTFAFSNSCPVVPFVGTPISDPWKGKGFEENFS</sequence>
<reference evidence="1 2" key="1">
    <citation type="submission" date="2021-06" db="EMBL/GenBank/DDBJ databases">
        <title>Caerostris extrusa draft genome.</title>
        <authorList>
            <person name="Kono N."/>
            <person name="Arakawa K."/>
        </authorList>
    </citation>
    <scope>NUCLEOTIDE SEQUENCE [LARGE SCALE GENOMIC DNA]</scope>
</reference>
<comment type="caution">
    <text evidence="1">The sequence shown here is derived from an EMBL/GenBank/DDBJ whole genome shotgun (WGS) entry which is preliminary data.</text>
</comment>
<name>A0AAV4V5A8_CAEEX</name>
<evidence type="ECO:0000313" key="1">
    <source>
        <dbReference type="EMBL" id="GIY65306.1"/>
    </source>
</evidence>
<gene>
    <name evidence="1" type="ORF">CEXT_309191</name>
</gene>
<protein>
    <submittedName>
        <fullName evidence="1">Uncharacterized protein</fullName>
    </submittedName>
</protein>
<evidence type="ECO:0000313" key="2">
    <source>
        <dbReference type="Proteomes" id="UP001054945"/>
    </source>
</evidence>
<keyword evidence="2" id="KW-1185">Reference proteome</keyword>
<dbReference type="Proteomes" id="UP001054945">
    <property type="component" value="Unassembled WGS sequence"/>
</dbReference>
<dbReference type="EMBL" id="BPLR01013981">
    <property type="protein sequence ID" value="GIY65306.1"/>
    <property type="molecule type" value="Genomic_DNA"/>
</dbReference>
<proteinExistence type="predicted"/>
<dbReference type="AlphaFoldDB" id="A0AAV4V5A8"/>
<organism evidence="1 2">
    <name type="scientific">Caerostris extrusa</name>
    <name type="common">Bark spider</name>
    <name type="synonym">Caerostris bankana</name>
    <dbReference type="NCBI Taxonomy" id="172846"/>
    <lineage>
        <taxon>Eukaryota</taxon>
        <taxon>Metazoa</taxon>
        <taxon>Ecdysozoa</taxon>
        <taxon>Arthropoda</taxon>
        <taxon>Chelicerata</taxon>
        <taxon>Arachnida</taxon>
        <taxon>Araneae</taxon>
        <taxon>Araneomorphae</taxon>
        <taxon>Entelegynae</taxon>
        <taxon>Araneoidea</taxon>
        <taxon>Araneidae</taxon>
        <taxon>Caerostris</taxon>
    </lineage>
</organism>
<accession>A0AAV4V5A8</accession>